<dbReference type="SUPFAM" id="SSF75553">
    <property type="entry name" value="Smc hinge domain"/>
    <property type="match status" value="1"/>
</dbReference>
<dbReference type="HAMAP" id="MF_01894">
    <property type="entry name" value="Smc_prok"/>
    <property type="match status" value="1"/>
</dbReference>
<dbReference type="EMBL" id="CABWKQ010000024">
    <property type="protein sequence ID" value="VWX37376.1"/>
    <property type="molecule type" value="Genomic_DNA"/>
</dbReference>
<evidence type="ECO:0000256" key="4">
    <source>
        <dbReference type="ARBA" id="ARBA00022840"/>
    </source>
</evidence>
<comment type="subcellular location">
    <subcellularLocation>
        <location evidence="1 7">Cytoplasm</location>
    </subcellularLocation>
</comment>
<dbReference type="InterPro" id="IPR011890">
    <property type="entry name" value="SMC_prok"/>
</dbReference>
<keyword evidence="5 7" id="KW-0175">Coiled coil</keyword>
<dbReference type="GO" id="GO:0006260">
    <property type="term" value="P:DNA replication"/>
    <property type="evidence" value="ECO:0007669"/>
    <property type="project" value="UniProtKB-UniRule"/>
</dbReference>
<dbReference type="SUPFAM" id="SSF52540">
    <property type="entry name" value="P-loop containing nucleoside triphosphate hydrolases"/>
    <property type="match status" value="1"/>
</dbReference>
<name>A0A653IEJ8_9BACL</name>
<gene>
    <name evidence="7 9" type="primary">smc</name>
    <name evidence="9" type="ORF">EXIGUO9Y_300001</name>
</gene>
<dbReference type="Gene3D" id="3.40.50.300">
    <property type="entry name" value="P-loop containing nucleotide triphosphate hydrolases"/>
    <property type="match status" value="2"/>
</dbReference>
<dbReference type="FunFam" id="3.40.50.300:FF:000984">
    <property type="entry name" value="Chromosome partition protein Smc"/>
    <property type="match status" value="1"/>
</dbReference>
<dbReference type="Pfam" id="PF02463">
    <property type="entry name" value="SMC_N"/>
    <property type="match status" value="1"/>
</dbReference>
<evidence type="ECO:0000256" key="5">
    <source>
        <dbReference type="ARBA" id="ARBA00023054"/>
    </source>
</evidence>
<evidence type="ECO:0000313" key="10">
    <source>
        <dbReference type="Proteomes" id="UP000439752"/>
    </source>
</evidence>
<dbReference type="Gene3D" id="3.30.70.1620">
    <property type="match status" value="1"/>
</dbReference>
<evidence type="ECO:0000256" key="7">
    <source>
        <dbReference type="HAMAP-Rule" id="MF_01894"/>
    </source>
</evidence>
<evidence type="ECO:0000256" key="2">
    <source>
        <dbReference type="ARBA" id="ARBA00022490"/>
    </source>
</evidence>
<evidence type="ECO:0000256" key="1">
    <source>
        <dbReference type="ARBA" id="ARBA00004496"/>
    </source>
</evidence>
<dbReference type="GO" id="GO:0016887">
    <property type="term" value="F:ATP hydrolysis activity"/>
    <property type="evidence" value="ECO:0007669"/>
    <property type="project" value="InterPro"/>
</dbReference>
<organism evidence="9 10">
    <name type="scientific">Exiguobacterium oxidotolerans</name>
    <dbReference type="NCBI Taxonomy" id="223958"/>
    <lineage>
        <taxon>Bacteria</taxon>
        <taxon>Bacillati</taxon>
        <taxon>Bacillota</taxon>
        <taxon>Bacilli</taxon>
        <taxon>Bacillales</taxon>
        <taxon>Bacillales Family XII. Incertae Sedis</taxon>
        <taxon>Exiguobacterium</taxon>
    </lineage>
</organism>
<dbReference type="GO" id="GO:0005524">
    <property type="term" value="F:ATP binding"/>
    <property type="evidence" value="ECO:0007669"/>
    <property type="project" value="UniProtKB-UniRule"/>
</dbReference>
<dbReference type="PIRSF" id="PIRSF005719">
    <property type="entry name" value="SMC"/>
    <property type="match status" value="1"/>
</dbReference>
<dbReference type="PANTHER" id="PTHR43977">
    <property type="entry name" value="STRUCTURAL MAINTENANCE OF CHROMOSOMES PROTEIN 3"/>
    <property type="match status" value="1"/>
</dbReference>
<dbReference type="RefSeq" id="WP_159173540.1">
    <property type="nucleotide sequence ID" value="NZ_LR732312.1"/>
</dbReference>
<feature type="binding site" evidence="7">
    <location>
        <begin position="32"/>
        <end position="39"/>
    </location>
    <ligand>
        <name>ATP</name>
        <dbReference type="ChEBI" id="CHEBI:30616"/>
    </ligand>
</feature>
<evidence type="ECO:0000256" key="3">
    <source>
        <dbReference type="ARBA" id="ARBA00022741"/>
    </source>
</evidence>
<accession>A0A653IEJ8</accession>
<feature type="domain" description="SMC hinge" evidence="8">
    <location>
        <begin position="518"/>
        <end position="637"/>
    </location>
</feature>
<keyword evidence="6 7" id="KW-0238">DNA-binding</keyword>
<comment type="subunit">
    <text evidence="7">Homodimer.</text>
</comment>
<dbReference type="Proteomes" id="UP000439752">
    <property type="component" value="Unassembled WGS sequence"/>
</dbReference>
<dbReference type="CDD" id="cd03278">
    <property type="entry name" value="ABC_SMC_barmotin"/>
    <property type="match status" value="1"/>
</dbReference>
<comment type="function">
    <text evidence="7">Required for chromosome condensation and partitioning.</text>
</comment>
<dbReference type="InterPro" id="IPR027417">
    <property type="entry name" value="P-loop_NTPase"/>
</dbReference>
<evidence type="ECO:0000259" key="8">
    <source>
        <dbReference type="SMART" id="SM00968"/>
    </source>
</evidence>
<dbReference type="NCBIfam" id="TIGR02168">
    <property type="entry name" value="SMC_prok_B"/>
    <property type="match status" value="1"/>
</dbReference>
<reference evidence="9 10" key="1">
    <citation type="submission" date="2019-10" db="EMBL/GenBank/DDBJ databases">
        <authorList>
            <person name="Karimi E."/>
        </authorList>
    </citation>
    <scope>NUCLEOTIDE SEQUENCE [LARGE SCALE GENOMIC DNA]</scope>
    <source>
        <strain evidence="9">Exiguobacterium sp. 9Y</strain>
    </source>
</reference>
<comment type="domain">
    <text evidence="7">Contains large globular domains required for ATP hydrolysis at each terminus and a third globular domain forming a flexible hinge near the middle of the molecule. These domains are separated by coiled-coil structures.</text>
</comment>
<dbReference type="AlphaFoldDB" id="A0A653IEJ8"/>
<dbReference type="GO" id="GO:0007062">
    <property type="term" value="P:sister chromatid cohesion"/>
    <property type="evidence" value="ECO:0007669"/>
    <property type="project" value="InterPro"/>
</dbReference>
<feature type="coiled-coil region" evidence="7">
    <location>
        <begin position="678"/>
        <end position="799"/>
    </location>
</feature>
<keyword evidence="2 7" id="KW-0963">Cytoplasm</keyword>
<dbReference type="GO" id="GO:0030261">
    <property type="term" value="P:chromosome condensation"/>
    <property type="evidence" value="ECO:0007669"/>
    <property type="project" value="InterPro"/>
</dbReference>
<feature type="coiled-coil region" evidence="7">
    <location>
        <begin position="469"/>
        <end position="496"/>
    </location>
</feature>
<protein>
    <recommendedName>
        <fullName evidence="7">Chromosome partition protein Smc</fullName>
    </recommendedName>
</protein>
<feature type="coiled-coil region" evidence="7">
    <location>
        <begin position="900"/>
        <end position="927"/>
    </location>
</feature>
<feature type="coiled-coil region" evidence="7">
    <location>
        <begin position="167"/>
        <end position="194"/>
    </location>
</feature>
<evidence type="ECO:0000313" key="9">
    <source>
        <dbReference type="EMBL" id="VWX37376.1"/>
    </source>
</evidence>
<dbReference type="InterPro" id="IPR024704">
    <property type="entry name" value="SMC"/>
</dbReference>
<dbReference type="SMART" id="SM00968">
    <property type="entry name" value="SMC_hinge"/>
    <property type="match status" value="1"/>
</dbReference>
<comment type="similarity">
    <text evidence="7">Belongs to the SMC family.</text>
</comment>
<dbReference type="GO" id="GO:0003677">
    <property type="term" value="F:DNA binding"/>
    <property type="evidence" value="ECO:0007669"/>
    <property type="project" value="UniProtKB-UniRule"/>
</dbReference>
<dbReference type="FunFam" id="3.40.50.300:FF:000901">
    <property type="entry name" value="Chromosome partition protein Smc"/>
    <property type="match status" value="1"/>
</dbReference>
<keyword evidence="4 7" id="KW-0067">ATP-binding</keyword>
<keyword evidence="10" id="KW-1185">Reference proteome</keyword>
<keyword evidence="3 7" id="KW-0547">Nucleotide-binding</keyword>
<proteinExistence type="inferred from homology"/>
<dbReference type="InterPro" id="IPR003395">
    <property type="entry name" value="RecF/RecN/SMC_N"/>
</dbReference>
<dbReference type="GO" id="GO:0007059">
    <property type="term" value="P:chromosome segregation"/>
    <property type="evidence" value="ECO:0007669"/>
    <property type="project" value="UniProtKB-UniRule"/>
</dbReference>
<dbReference type="Gene3D" id="1.20.1060.20">
    <property type="match status" value="1"/>
</dbReference>
<feature type="coiled-coil region" evidence="7">
    <location>
        <begin position="234"/>
        <end position="345"/>
    </location>
</feature>
<dbReference type="InterPro" id="IPR036277">
    <property type="entry name" value="SMC_hinge_sf"/>
</dbReference>
<sequence length="1189" mass="134555">MYLKRIEINGFKSFASRTELDFLPGVTAVVGPNGSGKSNISDAVRWVLGEQSAKSLRGAKMEDVIFAGSMSEHRKQFAEVTLVLDNESGTVALPYQELSVTRRVSRNGDSDYFLNKKPCRLKDVLDLFMDTGLSRDAFAIIGQGRVEQVISGKPEERRSVIEEAAGVLKYRHRKKQAERKLSDTETNLSRVDDILFELGGRIEPLREQAALAKEYLIARDRFDFLERGIIAEEIQSYMEQIAQLTTEIETCERELSNEQARLEETQTSREEQETMLENIRRTETEMQERLRTVSTTLVEIQGSLNLAKEREKHGTQMKERLEQEVATLEARVSLIEAEAKKAARLRDETKQTYEQTVKRREQADAALTYSDRDFEKEAEQLRSEAFEVASRLAATNNAYNRAKQDLQSAEELRRTFAEGTGSKQSAQTAYAAEVDRLEASSFNVRQQLDALVAEETQIETKQHEQRTMMTQVERSIVDLHRRRDKTEDRIEFLESVKADYSGYFGAVKTILKQRDHISGIYGAVAELISVPARYEAAIETALGGAMQNVVVDTDATGRKLIQELRRLNAGRATFMPLSSIQRRDLNQSVRNQLSAMQGYIGVASELVTTTDELTKLKQNLLGTTLVVESLEQANVIARATGHRYRLVTLDGDVVNVGGSMTGGSRKKGTPLFSQSRELDELREGLTQGQAVIREQERRLAEMKVADEQLNVTLETLAQEMKTTRTTLESLRDELTEAKHGLAITASELSVQDGQLQRLAEQEREAKATIEQAEHDIANLTKRQQELRRDLDQLKEAQARGAVTIEDLKQQQADALLEERTMVLKLDQVNREVERIEESLNHAKLERSHKRRDLKHVLEGFGEGQIEALHAEQAQMLKEQTTVEQELKAITDQIQRDGESLRLLRIREAKLKEEQQSAKQQVDQARLNHGRISTRLETRQETLDEMGLILELIEPLTIPFEEAKEEVHLLKRQLEEIGVVNIGAIEEFAEVDQRFTFLSTQRDDLVTAKTDLYAVIDEMDREVVRLFKETFTAVREHFRETFRELFGGGEADLILVDPSDLLTSGIDIVAKPPGKKLQNLSLLSGGERALTAIALLFAILKTRPVPFCVLDEVEAALDEANVARFGEFVHQLARDTQFIIITHRKGTMESADVLYGVTMQQNGISEVLSVKLEEARRTLTEEVESKELKQ</sequence>
<evidence type="ECO:0000256" key="6">
    <source>
        <dbReference type="ARBA" id="ARBA00023125"/>
    </source>
</evidence>
<dbReference type="GO" id="GO:0005694">
    <property type="term" value="C:chromosome"/>
    <property type="evidence" value="ECO:0007669"/>
    <property type="project" value="InterPro"/>
</dbReference>
<dbReference type="InterPro" id="IPR010935">
    <property type="entry name" value="SMC_hinge"/>
</dbReference>
<dbReference type="Pfam" id="PF06470">
    <property type="entry name" value="SMC_hinge"/>
    <property type="match status" value="1"/>
</dbReference>
<dbReference type="GO" id="GO:0005737">
    <property type="term" value="C:cytoplasm"/>
    <property type="evidence" value="ECO:0007669"/>
    <property type="project" value="UniProtKB-SubCell"/>
</dbReference>